<keyword evidence="4" id="KW-1185">Reference proteome</keyword>
<keyword evidence="2" id="KW-0472">Membrane</keyword>
<reference evidence="3 4" key="1">
    <citation type="submission" date="2024-01" db="EMBL/GenBank/DDBJ databases">
        <title>The complete chloroplast genome sequence of Lithospermum erythrorhizon: insights into the phylogenetic relationship among Boraginaceae species and the maternal lineages of purple gromwells.</title>
        <authorList>
            <person name="Okada T."/>
            <person name="Watanabe K."/>
        </authorList>
    </citation>
    <scope>NUCLEOTIDE SEQUENCE [LARGE SCALE GENOMIC DNA]</scope>
</reference>
<dbReference type="Proteomes" id="UP001454036">
    <property type="component" value="Unassembled WGS sequence"/>
</dbReference>
<feature type="transmembrane region" description="Helical" evidence="2">
    <location>
        <begin position="59"/>
        <end position="78"/>
    </location>
</feature>
<accession>A0AAV3PWI0</accession>
<feature type="compositionally biased region" description="Basic and acidic residues" evidence="1">
    <location>
        <begin position="1"/>
        <end position="20"/>
    </location>
</feature>
<evidence type="ECO:0000313" key="4">
    <source>
        <dbReference type="Proteomes" id="UP001454036"/>
    </source>
</evidence>
<gene>
    <name evidence="3" type="ORF">LIER_13744</name>
</gene>
<protein>
    <submittedName>
        <fullName evidence="3">Uncharacterized protein</fullName>
    </submittedName>
</protein>
<dbReference type="AlphaFoldDB" id="A0AAV3PWI0"/>
<name>A0AAV3PWI0_LITER</name>
<feature type="region of interest" description="Disordered" evidence="1">
    <location>
        <begin position="1"/>
        <end position="23"/>
    </location>
</feature>
<comment type="caution">
    <text evidence="3">The sequence shown here is derived from an EMBL/GenBank/DDBJ whole genome shotgun (WGS) entry which is preliminary data.</text>
</comment>
<evidence type="ECO:0000256" key="1">
    <source>
        <dbReference type="SAM" id="MobiDB-lite"/>
    </source>
</evidence>
<keyword evidence="2" id="KW-1133">Transmembrane helix</keyword>
<keyword evidence="2" id="KW-0812">Transmembrane</keyword>
<organism evidence="3 4">
    <name type="scientific">Lithospermum erythrorhizon</name>
    <name type="common">Purple gromwell</name>
    <name type="synonym">Lithospermum officinale var. erythrorhizon</name>
    <dbReference type="NCBI Taxonomy" id="34254"/>
    <lineage>
        <taxon>Eukaryota</taxon>
        <taxon>Viridiplantae</taxon>
        <taxon>Streptophyta</taxon>
        <taxon>Embryophyta</taxon>
        <taxon>Tracheophyta</taxon>
        <taxon>Spermatophyta</taxon>
        <taxon>Magnoliopsida</taxon>
        <taxon>eudicotyledons</taxon>
        <taxon>Gunneridae</taxon>
        <taxon>Pentapetalae</taxon>
        <taxon>asterids</taxon>
        <taxon>lamiids</taxon>
        <taxon>Boraginales</taxon>
        <taxon>Boraginaceae</taxon>
        <taxon>Boraginoideae</taxon>
        <taxon>Lithospermeae</taxon>
        <taxon>Lithospermum</taxon>
    </lineage>
</organism>
<evidence type="ECO:0000313" key="3">
    <source>
        <dbReference type="EMBL" id="GAA0156199.1"/>
    </source>
</evidence>
<dbReference type="EMBL" id="BAABME010002806">
    <property type="protein sequence ID" value="GAA0156199.1"/>
    <property type="molecule type" value="Genomic_DNA"/>
</dbReference>
<sequence length="79" mass="8703">MMEAIRSKGGDEKAKKEEQRCCSGGRSEIDDVAVEVAAVIGKKEVKKAEAMMIMFLDPYLGWAVFICSHGSVRFLVAYS</sequence>
<proteinExistence type="predicted"/>
<evidence type="ECO:0000256" key="2">
    <source>
        <dbReference type="SAM" id="Phobius"/>
    </source>
</evidence>